<comment type="caution">
    <text evidence="3">Lacks conserved residue(s) required for the propagation of feature annotation.</text>
</comment>
<evidence type="ECO:0000256" key="2">
    <source>
        <dbReference type="ARBA" id="ARBA00023157"/>
    </source>
</evidence>
<keyword evidence="1" id="KW-0677">Repeat</keyword>
<evidence type="ECO:0000256" key="1">
    <source>
        <dbReference type="ARBA" id="ARBA00022737"/>
    </source>
</evidence>
<feature type="disulfide bond" evidence="3">
    <location>
        <begin position="57"/>
        <end position="84"/>
    </location>
</feature>
<evidence type="ECO:0000313" key="5">
    <source>
        <dbReference type="EMBL" id="VVC99016.1"/>
    </source>
</evidence>
<dbReference type="CDD" id="cd00041">
    <property type="entry name" value="CUB"/>
    <property type="match status" value="1"/>
</dbReference>
<keyword evidence="6" id="KW-1185">Reference proteome</keyword>
<evidence type="ECO:0000256" key="3">
    <source>
        <dbReference type="PROSITE-ProRule" id="PRU00059"/>
    </source>
</evidence>
<dbReference type="Gene3D" id="2.60.120.290">
    <property type="entry name" value="Spermadhesin, CUB domain"/>
    <property type="match status" value="1"/>
</dbReference>
<reference evidence="5 6" key="1">
    <citation type="submission" date="2017-07" db="EMBL/GenBank/DDBJ databases">
        <authorList>
            <person name="Talla V."/>
            <person name="Backstrom N."/>
        </authorList>
    </citation>
    <scope>NUCLEOTIDE SEQUENCE [LARGE SCALE GENOMIC DNA]</scope>
</reference>
<gene>
    <name evidence="5" type="ORF">LSINAPIS_LOCUS9969</name>
</gene>
<evidence type="ECO:0000313" key="6">
    <source>
        <dbReference type="Proteomes" id="UP000324832"/>
    </source>
</evidence>
<dbReference type="Proteomes" id="UP000324832">
    <property type="component" value="Unassembled WGS sequence"/>
</dbReference>
<dbReference type="AlphaFoldDB" id="A0A5E4QPI4"/>
<proteinExistence type="predicted"/>
<organism evidence="5 6">
    <name type="scientific">Leptidea sinapis</name>
    <dbReference type="NCBI Taxonomy" id="189913"/>
    <lineage>
        <taxon>Eukaryota</taxon>
        <taxon>Metazoa</taxon>
        <taxon>Ecdysozoa</taxon>
        <taxon>Arthropoda</taxon>
        <taxon>Hexapoda</taxon>
        <taxon>Insecta</taxon>
        <taxon>Pterygota</taxon>
        <taxon>Neoptera</taxon>
        <taxon>Endopterygota</taxon>
        <taxon>Lepidoptera</taxon>
        <taxon>Glossata</taxon>
        <taxon>Ditrysia</taxon>
        <taxon>Papilionoidea</taxon>
        <taxon>Pieridae</taxon>
        <taxon>Dismorphiinae</taxon>
        <taxon>Leptidea</taxon>
    </lineage>
</organism>
<dbReference type="SUPFAM" id="SSF49854">
    <property type="entry name" value="Spermadhesin, CUB domain"/>
    <property type="match status" value="1"/>
</dbReference>
<dbReference type="EMBL" id="FZQP02003912">
    <property type="protein sequence ID" value="VVC99016.1"/>
    <property type="molecule type" value="Genomic_DNA"/>
</dbReference>
<protein>
    <recommendedName>
        <fullName evidence="4">CUB domain-containing protein</fullName>
    </recommendedName>
</protein>
<dbReference type="InterPro" id="IPR000859">
    <property type="entry name" value="CUB_dom"/>
</dbReference>
<name>A0A5E4QPI4_9NEOP</name>
<accession>A0A5E4QPI4</accession>
<feature type="domain" description="CUB" evidence="4">
    <location>
        <begin position="57"/>
        <end position="181"/>
    </location>
</feature>
<dbReference type="InterPro" id="IPR035914">
    <property type="entry name" value="Sperma_CUB_dom_sf"/>
</dbReference>
<keyword evidence="2 3" id="KW-1015">Disulfide bond</keyword>
<evidence type="ECO:0000259" key="4">
    <source>
        <dbReference type="PROSITE" id="PS01180"/>
    </source>
</evidence>
<dbReference type="PANTHER" id="PTHR24251">
    <property type="entry name" value="OVOCHYMASE-RELATED"/>
    <property type="match status" value="1"/>
</dbReference>
<sequence length="243" mass="26691">MESLPNIRNTAEPLERQSGYRRPTRLYYISILITVFSSSTQGTGFSLKWRAVELTGCPEQTYTAKEGVISSPNYPHFLLPDLDCTIDILAPAGKRVFLNISFYDFGYGTFVNGVPFNTTSPEDSFLTVQVDSQNPPIQPFVNPNVLTNCLFVSISEVMRLRLKTAENVTGIVSFVNISHVVELRHVRSGRVSAPNWPGPAPPRSLLSTRLVAPHGYTLSLTVAGTTLARPGDTCGDGQGWIEV</sequence>
<dbReference type="PANTHER" id="PTHR24251:SF37">
    <property type="entry name" value="CUB DOMAIN-CONTAINING PROTEIN"/>
    <property type="match status" value="1"/>
</dbReference>
<dbReference type="PROSITE" id="PS01180">
    <property type="entry name" value="CUB"/>
    <property type="match status" value="1"/>
</dbReference>